<evidence type="ECO:0000313" key="2">
    <source>
        <dbReference type="EMBL" id="ADP34297.1"/>
    </source>
</evidence>
<sequence>MDKDDYVNEIKKGLQDLPDSDEWMEELESPISQAFAHYLNEGKTEKEAMMRIWHEVGSPADIIHSFKKETSVSPRGFLLFHFFCNLSLFAAGAALTIIHVWSVHPLVKAVWSGISVSVWLILGGYLLYWMFIGYQAGREFGLSGKRLVHYTVSVSMAPNVCFMLVFLFGLVPADLFQSMLTPGFVLACAVATMLFPACSRLGCYLGRRRLAKFLSPIYIELLHTERKVIKMKIQSFLYGLIVHIAIFFFVVFGMFAAMAAAVLPAFLFDWLPDAFFMFFGVFLMLFCMRLAGFGLRNLRLIKSCDGLIFKSVRWCRWF</sequence>
<feature type="transmembrane region" description="Helical" evidence="1">
    <location>
        <begin position="150"/>
        <end position="171"/>
    </location>
</feature>
<dbReference type="Proteomes" id="UP000006867">
    <property type="component" value="Chromosome"/>
</dbReference>
<feature type="transmembrane region" description="Helical" evidence="1">
    <location>
        <begin position="77"/>
        <end position="103"/>
    </location>
</feature>
<keyword evidence="1" id="KW-0812">Transmembrane</keyword>
<organism evidence="2 3">
    <name type="scientific">Bacillus atrophaeus (strain 1942)</name>
    <dbReference type="NCBI Taxonomy" id="720555"/>
    <lineage>
        <taxon>Bacteria</taxon>
        <taxon>Bacillati</taxon>
        <taxon>Bacillota</taxon>
        <taxon>Bacilli</taxon>
        <taxon>Bacillales</taxon>
        <taxon>Bacillaceae</taxon>
        <taxon>Bacillus</taxon>
    </lineage>
</organism>
<keyword evidence="1" id="KW-1133">Transmembrane helix</keyword>
<gene>
    <name evidence="2" type="ordered locus">BATR1942_16890</name>
</gene>
<evidence type="ECO:0000256" key="1">
    <source>
        <dbReference type="SAM" id="Phobius"/>
    </source>
</evidence>
<feature type="transmembrane region" description="Helical" evidence="1">
    <location>
        <begin position="236"/>
        <end position="268"/>
    </location>
</feature>
<name>A0ABM5M2J9_BACA1</name>
<dbReference type="EMBL" id="CP002207">
    <property type="protein sequence ID" value="ADP34297.1"/>
    <property type="molecule type" value="Genomic_DNA"/>
</dbReference>
<proteinExistence type="predicted"/>
<dbReference type="RefSeq" id="WP_003326436.1">
    <property type="nucleotide sequence ID" value="NC_014639.1"/>
</dbReference>
<feature type="transmembrane region" description="Helical" evidence="1">
    <location>
        <begin position="109"/>
        <end position="129"/>
    </location>
</feature>
<accession>A0ABM5M2J9</accession>
<keyword evidence="1" id="KW-0472">Membrane</keyword>
<evidence type="ECO:0000313" key="3">
    <source>
        <dbReference type="Proteomes" id="UP000006867"/>
    </source>
</evidence>
<reference evidence="2 3" key="1">
    <citation type="journal article" date="2011" name="Front. Microbiol.">
        <title>Genomic signatures of strain selection and enhancement in Bacillus atrophaeus var. globigii, a historical biowarfare simulant.</title>
        <authorList>
            <person name="Gibbons H.S."/>
            <person name="Broomall S.M."/>
            <person name="McNew L.A."/>
            <person name="Daligault H."/>
            <person name="Chapman C."/>
            <person name="Bruce D."/>
            <person name="Karavis M."/>
            <person name="Krepps M."/>
            <person name="McGregor P.A."/>
            <person name="Hong C."/>
            <person name="Park K.H."/>
            <person name="Akmal A."/>
            <person name="Feldman A."/>
            <person name="Lin J.S."/>
            <person name="Chang W.E."/>
            <person name="Higgs B.W."/>
            <person name="Demirev P."/>
            <person name="Lindquist J."/>
            <person name="Liem A."/>
            <person name="Fochler E."/>
            <person name="Read T.D."/>
            <person name="Tapia R."/>
            <person name="Johnson S."/>
            <person name="Bishop-Lilly K.A."/>
            <person name="Detter C."/>
            <person name="Han C."/>
            <person name="Sozhamannan S."/>
            <person name="Rosenzweig C.N."/>
            <person name="Skowronski E.W."/>
        </authorList>
    </citation>
    <scope>NUCLEOTIDE SEQUENCE [LARGE SCALE GENOMIC DNA]</scope>
    <source>
        <strain evidence="2 3">1942</strain>
    </source>
</reference>
<feature type="transmembrane region" description="Helical" evidence="1">
    <location>
        <begin position="183"/>
        <end position="205"/>
    </location>
</feature>
<protein>
    <submittedName>
        <fullName evidence="2">Integral inner membrane protein</fullName>
    </submittedName>
</protein>
<feature type="transmembrane region" description="Helical" evidence="1">
    <location>
        <begin position="274"/>
        <end position="292"/>
    </location>
</feature>
<keyword evidence="3" id="KW-1185">Reference proteome</keyword>